<dbReference type="Gene3D" id="1.10.530.10">
    <property type="match status" value="1"/>
</dbReference>
<feature type="domain" description="Transglycosylase SLT" evidence="4">
    <location>
        <begin position="98"/>
        <end position="195"/>
    </location>
</feature>
<dbReference type="PANTHER" id="PTHR37423:SF2">
    <property type="entry name" value="MEMBRANE-BOUND LYTIC MUREIN TRANSGLYCOSYLASE C"/>
    <property type="match status" value="1"/>
</dbReference>
<dbReference type="CDD" id="cd00254">
    <property type="entry name" value="LT-like"/>
    <property type="match status" value="1"/>
</dbReference>
<protein>
    <submittedName>
        <fullName evidence="5">Soluble lytic murein transglycosylase</fullName>
        <ecNumber evidence="5">4.2.2.-</ecNumber>
    </submittedName>
</protein>
<evidence type="ECO:0000256" key="1">
    <source>
        <dbReference type="ARBA" id="ARBA00007734"/>
    </source>
</evidence>
<evidence type="ECO:0000313" key="5">
    <source>
        <dbReference type="EMBL" id="SLN44278.1"/>
    </source>
</evidence>
<gene>
    <name evidence="5" type="primary">slt_2</name>
    <name evidence="5" type="ORF">PSM7751_02021</name>
</gene>
<dbReference type="EC" id="4.2.2.-" evidence="5"/>
<dbReference type="InterPro" id="IPR023346">
    <property type="entry name" value="Lysozyme-like_dom_sf"/>
</dbReference>
<comment type="similarity">
    <text evidence="2">Belongs to the virb1 family.</text>
</comment>
<keyword evidence="3" id="KW-0732">Signal</keyword>
<dbReference type="SUPFAM" id="SSF53955">
    <property type="entry name" value="Lysozyme-like"/>
    <property type="match status" value="1"/>
</dbReference>
<dbReference type="PANTHER" id="PTHR37423">
    <property type="entry name" value="SOLUBLE LYTIC MUREIN TRANSGLYCOSYLASE-RELATED"/>
    <property type="match status" value="1"/>
</dbReference>
<comment type="similarity">
    <text evidence="1">Belongs to the transglycosylase Slt family.</text>
</comment>
<feature type="chain" id="PRO_5012982153" evidence="3">
    <location>
        <begin position="40"/>
        <end position="211"/>
    </location>
</feature>
<dbReference type="RefSeq" id="WP_085888029.1">
    <property type="nucleotide sequence ID" value="NZ_FWFN01000004.1"/>
</dbReference>
<accession>A0A1X6Z9A4</accession>
<keyword evidence="6" id="KW-1185">Reference proteome</keyword>
<evidence type="ECO:0000313" key="6">
    <source>
        <dbReference type="Proteomes" id="UP000193963"/>
    </source>
</evidence>
<organism evidence="5 6">
    <name type="scientific">Pseudooceanicola marinus</name>
    <dbReference type="NCBI Taxonomy" id="396013"/>
    <lineage>
        <taxon>Bacteria</taxon>
        <taxon>Pseudomonadati</taxon>
        <taxon>Pseudomonadota</taxon>
        <taxon>Alphaproteobacteria</taxon>
        <taxon>Rhodobacterales</taxon>
        <taxon>Paracoccaceae</taxon>
        <taxon>Pseudooceanicola</taxon>
    </lineage>
</organism>
<dbReference type="Pfam" id="PF01464">
    <property type="entry name" value="SLT"/>
    <property type="match status" value="1"/>
</dbReference>
<proteinExistence type="inferred from homology"/>
<dbReference type="GO" id="GO:0016829">
    <property type="term" value="F:lyase activity"/>
    <property type="evidence" value="ECO:0007669"/>
    <property type="project" value="UniProtKB-KW"/>
</dbReference>
<sequence>MFSRFLATPRRPSGRSAPRAVTVAIGCALAAGLAAPAAADVLASQARKKQFGAQTRLLDQRAASQYAASVRLTPQAIRTPTKWDDVWDGAYSGPYLDMARSAAQRHNVPEGVFLRLVQQESNWNAAAVSHKGAVGLAQLMPDTARLLKVDATDPYQNLDGGARYLAEQYRVFGSWPLALAAYNAGPKAVQRHGGIPPYAETQAYVKTIWGS</sequence>
<feature type="signal peptide" evidence="3">
    <location>
        <begin position="1"/>
        <end position="39"/>
    </location>
</feature>
<reference evidence="5 6" key="1">
    <citation type="submission" date="2017-03" db="EMBL/GenBank/DDBJ databases">
        <authorList>
            <person name="Afonso C.L."/>
            <person name="Miller P.J."/>
            <person name="Scott M.A."/>
            <person name="Spackman E."/>
            <person name="Goraichik I."/>
            <person name="Dimitrov K.M."/>
            <person name="Suarez D.L."/>
            <person name="Swayne D.E."/>
        </authorList>
    </citation>
    <scope>NUCLEOTIDE SEQUENCE [LARGE SCALE GENOMIC DNA]</scope>
    <source>
        <strain evidence="5 6">CECT 7751</strain>
    </source>
</reference>
<dbReference type="Proteomes" id="UP000193963">
    <property type="component" value="Unassembled WGS sequence"/>
</dbReference>
<keyword evidence="5" id="KW-0456">Lyase</keyword>
<dbReference type="InterPro" id="IPR008258">
    <property type="entry name" value="Transglycosylase_SLT_dom_1"/>
</dbReference>
<name>A0A1X6Z9A4_9RHOB</name>
<dbReference type="OrthoDB" id="9815002at2"/>
<evidence type="ECO:0000259" key="4">
    <source>
        <dbReference type="Pfam" id="PF01464"/>
    </source>
</evidence>
<evidence type="ECO:0000256" key="2">
    <source>
        <dbReference type="ARBA" id="ARBA00009387"/>
    </source>
</evidence>
<dbReference type="AlphaFoldDB" id="A0A1X6Z9A4"/>
<evidence type="ECO:0000256" key="3">
    <source>
        <dbReference type="SAM" id="SignalP"/>
    </source>
</evidence>
<dbReference type="EMBL" id="FWFN01000004">
    <property type="protein sequence ID" value="SLN44278.1"/>
    <property type="molecule type" value="Genomic_DNA"/>
</dbReference>